<name>A0ABR9XHV6_9SPHI</name>
<dbReference type="SUPFAM" id="SSF102462">
    <property type="entry name" value="Peptidyl-tRNA hydrolase II"/>
    <property type="match status" value="1"/>
</dbReference>
<accession>A0ABR9XHV6</accession>
<dbReference type="Pfam" id="PF09391">
    <property type="entry name" value="DUF2000"/>
    <property type="match status" value="1"/>
</dbReference>
<evidence type="ECO:0000313" key="2">
    <source>
        <dbReference type="Proteomes" id="UP000632774"/>
    </source>
</evidence>
<dbReference type="Gene3D" id="3.40.1490.10">
    <property type="entry name" value="Bit1"/>
    <property type="match status" value="1"/>
</dbReference>
<gene>
    <name evidence="1" type="ORF">IRJ18_10440</name>
</gene>
<dbReference type="Proteomes" id="UP000632774">
    <property type="component" value="Unassembled WGS sequence"/>
</dbReference>
<dbReference type="EMBL" id="JADFFM010000001">
    <property type="protein sequence ID" value="MBE9666780.1"/>
    <property type="molecule type" value="Genomic_DNA"/>
</dbReference>
<dbReference type="InterPro" id="IPR018988">
    <property type="entry name" value="DUF2000"/>
</dbReference>
<reference evidence="1 2" key="1">
    <citation type="submission" date="2020-10" db="EMBL/GenBank/DDBJ databases">
        <title>Mucilaginibacter mali sp. nov., isolated from rhizosphere soil of apple orchard.</title>
        <authorList>
            <person name="Lee J.-S."/>
            <person name="Kim H.S."/>
            <person name="Kim J.-S."/>
        </authorList>
    </citation>
    <scope>NUCLEOTIDE SEQUENCE [LARGE SCALE GENOMIC DNA]</scope>
    <source>
        <strain evidence="1 2">KCTC 23157</strain>
    </source>
</reference>
<protein>
    <submittedName>
        <fullName evidence="1">DUF2000 domain-containing protein</fullName>
    </submittedName>
</protein>
<comment type="caution">
    <text evidence="1">The sequence shown here is derived from an EMBL/GenBank/DDBJ whole genome shotgun (WGS) entry which is preliminary data.</text>
</comment>
<sequence>MYPNKIIIILRDDLKTWQKLNVTSFLAGAIAIKFTELHGNNLVTASGNSYLPFIKQPILVYKANNSDQMSRVFNRAKERDLHIGIYSSTLFATMTETDNLKAIASRTDEDQDLVGLVIYGDSKKADKAIDGLKFHD</sequence>
<keyword evidence="2" id="KW-1185">Reference proteome</keyword>
<dbReference type="InterPro" id="IPR023476">
    <property type="entry name" value="Pep_tRNA_hydro_II_dom_sf"/>
</dbReference>
<organism evidence="1 2">
    <name type="scientific">Mucilaginibacter boryungensis</name>
    <dbReference type="NCBI Taxonomy" id="768480"/>
    <lineage>
        <taxon>Bacteria</taxon>
        <taxon>Pseudomonadati</taxon>
        <taxon>Bacteroidota</taxon>
        <taxon>Sphingobacteriia</taxon>
        <taxon>Sphingobacteriales</taxon>
        <taxon>Sphingobacteriaceae</taxon>
        <taxon>Mucilaginibacter</taxon>
    </lineage>
</organism>
<evidence type="ECO:0000313" key="1">
    <source>
        <dbReference type="EMBL" id="MBE9666780.1"/>
    </source>
</evidence>
<proteinExistence type="predicted"/>
<dbReference type="RefSeq" id="WP_194106121.1">
    <property type="nucleotide sequence ID" value="NZ_JADFFM010000001.1"/>
</dbReference>